<dbReference type="GO" id="GO:0003723">
    <property type="term" value="F:RNA binding"/>
    <property type="evidence" value="ECO:0007669"/>
    <property type="project" value="InterPro"/>
</dbReference>
<name>A0A6J7DL16_9ZZZZ</name>
<keyword evidence="4" id="KW-0808">Transferase</keyword>
<dbReference type="InterPro" id="IPR041739">
    <property type="entry name" value="G5K_ProB"/>
</dbReference>
<dbReference type="Gene3D" id="3.40.1160.10">
    <property type="entry name" value="Acetylglutamate kinase-like"/>
    <property type="match status" value="1"/>
</dbReference>
<accession>A0A6J7DL16</accession>
<proteinExistence type="inferred from homology"/>
<dbReference type="PANTHER" id="PTHR43654">
    <property type="entry name" value="GLUTAMATE 5-KINASE"/>
    <property type="match status" value="1"/>
</dbReference>
<dbReference type="CDD" id="cd21157">
    <property type="entry name" value="PUA_G5K"/>
    <property type="match status" value="1"/>
</dbReference>
<evidence type="ECO:0000256" key="5">
    <source>
        <dbReference type="ARBA" id="ARBA00022741"/>
    </source>
</evidence>
<dbReference type="PRINTS" id="PR00474">
    <property type="entry name" value="GLU5KINASE"/>
</dbReference>
<dbReference type="FunFam" id="3.40.1160.10:FF:000006">
    <property type="entry name" value="Glutamate 5-kinase"/>
    <property type="match status" value="1"/>
</dbReference>
<reference evidence="9" key="1">
    <citation type="submission" date="2020-05" db="EMBL/GenBank/DDBJ databases">
        <authorList>
            <person name="Chiriac C."/>
            <person name="Salcher M."/>
            <person name="Ghai R."/>
            <person name="Kavagutti S V."/>
        </authorList>
    </citation>
    <scope>NUCLEOTIDE SEQUENCE</scope>
</reference>
<evidence type="ECO:0000256" key="2">
    <source>
        <dbReference type="ARBA" id="ARBA00022605"/>
    </source>
</evidence>
<keyword evidence="3" id="KW-0641">Proline biosynthesis</keyword>
<evidence type="ECO:0000256" key="4">
    <source>
        <dbReference type="ARBA" id="ARBA00022679"/>
    </source>
</evidence>
<dbReference type="InterPro" id="IPR019797">
    <property type="entry name" value="Glutamate_5-kinase_CS"/>
</dbReference>
<dbReference type="PANTHER" id="PTHR43654:SF1">
    <property type="entry name" value="ISOPENTENYL PHOSPHATE KINASE"/>
    <property type="match status" value="1"/>
</dbReference>
<dbReference type="SMART" id="SM00359">
    <property type="entry name" value="PUA"/>
    <property type="match status" value="1"/>
</dbReference>
<dbReference type="Gene3D" id="2.30.130.10">
    <property type="entry name" value="PUA domain"/>
    <property type="match status" value="1"/>
</dbReference>
<dbReference type="GO" id="GO:0008652">
    <property type="term" value="P:amino acid biosynthetic process"/>
    <property type="evidence" value="ECO:0007669"/>
    <property type="project" value="UniProtKB-KW"/>
</dbReference>
<dbReference type="GO" id="GO:0005829">
    <property type="term" value="C:cytosol"/>
    <property type="evidence" value="ECO:0007669"/>
    <property type="project" value="TreeGrafter"/>
</dbReference>
<dbReference type="PROSITE" id="PS50890">
    <property type="entry name" value="PUA"/>
    <property type="match status" value="1"/>
</dbReference>
<dbReference type="NCBIfam" id="TIGR01027">
    <property type="entry name" value="proB"/>
    <property type="match status" value="1"/>
</dbReference>
<feature type="domain" description="PUA" evidence="8">
    <location>
        <begin position="284"/>
        <end position="356"/>
    </location>
</feature>
<dbReference type="InterPro" id="IPR001048">
    <property type="entry name" value="Asp/Glu/Uridylate_kinase"/>
</dbReference>
<keyword evidence="2" id="KW-0028">Amino-acid biosynthesis</keyword>
<dbReference type="GO" id="GO:0004349">
    <property type="term" value="F:glutamate 5-kinase activity"/>
    <property type="evidence" value="ECO:0007669"/>
    <property type="project" value="InterPro"/>
</dbReference>
<dbReference type="InterPro" id="IPR036974">
    <property type="entry name" value="PUA_sf"/>
</dbReference>
<dbReference type="PIRSF" id="PIRSF000729">
    <property type="entry name" value="GK"/>
    <property type="match status" value="1"/>
</dbReference>
<dbReference type="HAMAP" id="MF_00456">
    <property type="entry name" value="ProB"/>
    <property type="match status" value="1"/>
</dbReference>
<dbReference type="AlphaFoldDB" id="A0A6J7DL16"/>
<dbReference type="SUPFAM" id="SSF53633">
    <property type="entry name" value="Carbamate kinase-like"/>
    <property type="match status" value="1"/>
</dbReference>
<keyword evidence="5" id="KW-0547">Nucleotide-binding</keyword>
<dbReference type="InterPro" id="IPR002478">
    <property type="entry name" value="PUA"/>
</dbReference>
<sequence length="359" mass="37417">MNTTISMMSDVVVIKIGTSSVTTKEGRIDTEVLANVGLGVTQHVRSGGRVVLVTSGAITAGWSAVGRGAERPTDGQTLQAVSAVGQPLLMDAWRVVFAAHDLPVGQVLLAPHDFADRSQYLHARGTIEALWGLGIVPIVNENDAVADEEIRYGDNDRLAALVANLVGATRLILLTDTAGLLTGDPRLDPSATLIAEVQTLDDEITAAASGSTSGVGSGGMASKVAAARMAQWSGVTTVIAPARADRVVERVLNEESGLGTIVRPRSERLSARKAWIAFALPTKGSLVVNQGAADALERDGRSLLAVGVIRTTGQFSAGEAVELYSEAGRLIAKGVVRVSHDALGEADVVVHRDELVVLV</sequence>
<dbReference type="InterPro" id="IPR015947">
    <property type="entry name" value="PUA-like_sf"/>
</dbReference>
<evidence type="ECO:0000256" key="7">
    <source>
        <dbReference type="ARBA" id="ARBA00022840"/>
    </source>
</evidence>
<protein>
    <submittedName>
        <fullName evidence="9">Unannotated protein</fullName>
    </submittedName>
</protein>
<dbReference type="InterPro" id="IPR036393">
    <property type="entry name" value="AceGlu_kinase-like_sf"/>
</dbReference>
<dbReference type="EMBL" id="CAFBLN010000028">
    <property type="protein sequence ID" value="CAB4871221.1"/>
    <property type="molecule type" value="Genomic_DNA"/>
</dbReference>
<evidence type="ECO:0000256" key="6">
    <source>
        <dbReference type="ARBA" id="ARBA00022777"/>
    </source>
</evidence>
<dbReference type="SUPFAM" id="SSF88697">
    <property type="entry name" value="PUA domain-like"/>
    <property type="match status" value="1"/>
</dbReference>
<dbReference type="InterPro" id="IPR011529">
    <property type="entry name" value="Glu_5kinase"/>
</dbReference>
<evidence type="ECO:0000313" key="9">
    <source>
        <dbReference type="EMBL" id="CAB4871221.1"/>
    </source>
</evidence>
<keyword evidence="6" id="KW-0418">Kinase</keyword>
<dbReference type="PROSITE" id="PS00902">
    <property type="entry name" value="GLUTAMATE_5_KINASE"/>
    <property type="match status" value="1"/>
</dbReference>
<evidence type="ECO:0000259" key="8">
    <source>
        <dbReference type="SMART" id="SM00359"/>
    </source>
</evidence>
<dbReference type="InterPro" id="IPR005715">
    <property type="entry name" value="Glu_5kinase/COase_Synthase"/>
</dbReference>
<organism evidence="9">
    <name type="scientific">freshwater metagenome</name>
    <dbReference type="NCBI Taxonomy" id="449393"/>
    <lineage>
        <taxon>unclassified sequences</taxon>
        <taxon>metagenomes</taxon>
        <taxon>ecological metagenomes</taxon>
    </lineage>
</organism>
<dbReference type="InterPro" id="IPR001057">
    <property type="entry name" value="Glu/AcGlu_kinase"/>
</dbReference>
<dbReference type="GO" id="GO:0005524">
    <property type="term" value="F:ATP binding"/>
    <property type="evidence" value="ECO:0007669"/>
    <property type="project" value="UniProtKB-KW"/>
</dbReference>
<keyword evidence="7" id="KW-0067">ATP-binding</keyword>
<dbReference type="CDD" id="cd04242">
    <property type="entry name" value="AAK_G5K_ProB"/>
    <property type="match status" value="1"/>
</dbReference>
<evidence type="ECO:0000256" key="3">
    <source>
        <dbReference type="ARBA" id="ARBA00022650"/>
    </source>
</evidence>
<dbReference type="Pfam" id="PF01472">
    <property type="entry name" value="PUA"/>
    <property type="match status" value="1"/>
</dbReference>
<keyword evidence="1" id="KW-0963">Cytoplasm</keyword>
<gene>
    <name evidence="9" type="ORF">UFOPK3381_00817</name>
</gene>
<dbReference type="Pfam" id="PF00696">
    <property type="entry name" value="AA_kinase"/>
    <property type="match status" value="1"/>
</dbReference>
<evidence type="ECO:0000256" key="1">
    <source>
        <dbReference type="ARBA" id="ARBA00022490"/>
    </source>
</evidence>